<evidence type="ECO:0000256" key="4">
    <source>
        <dbReference type="ARBA" id="ARBA00022571"/>
    </source>
</evidence>
<dbReference type="AlphaFoldDB" id="A0A0L0FY34"/>
<dbReference type="InterPro" id="IPR048267">
    <property type="entry name" value="Arginosuc_syn_N"/>
</dbReference>
<evidence type="ECO:0000256" key="9">
    <source>
        <dbReference type="ARBA" id="ARBA00029916"/>
    </source>
</evidence>
<evidence type="ECO:0000313" key="12">
    <source>
        <dbReference type="EMBL" id="KNC81732.1"/>
    </source>
</evidence>
<dbReference type="NCBIfam" id="TIGR00032">
    <property type="entry name" value="argG"/>
    <property type="match status" value="1"/>
</dbReference>
<dbReference type="GO" id="GO:0005524">
    <property type="term" value="F:ATP binding"/>
    <property type="evidence" value="ECO:0007669"/>
    <property type="project" value="UniProtKB-KW"/>
</dbReference>
<dbReference type="InterPro" id="IPR001518">
    <property type="entry name" value="Arginosuc_synth"/>
</dbReference>
<keyword evidence="5" id="KW-0436">Ligase</keyword>
<sequence>MPPTVKETSDIPADEGMTHEGVNKYVKVATHEAKKGEFDKCLLLYSGGLDTSVMLKWIQEEYECDVYALTVDIGQTADNLPEIQAKALKLGAKEAIVIDAKEEFASVLLSEAIKANADYQGGYALGCPLGRVMISKIAVRVAKEYGCSVIAHGCTGKGNDQVRFEGYCTTLDPTLKMIAPVREWGMGRDEELEYAFKHNIPVKQKKETPYSYDENMWANTGEGGEIEDPRLEPPLEQILQWCKTPEQAPDKSETITIEFDKGIPVAYNGETMSLYKIIEKANAIGAEHGVGVFHLVEDRLVGLKVRGIYENPAATILINAHQNLEQLVSTREENELKRFMDTKWAYLTYAAKWYDPTLYHVLAFINSMNKKVKGTVTVKLYKGQATVVAVDSPFSLFDANLATFNKDASFNQNASAGFIEIYTLAQRTAFNVYDYEKELGNN</sequence>
<keyword evidence="6" id="KW-0028">Amino-acid biosynthesis</keyword>
<dbReference type="FunFam" id="3.90.1260.10:FF:000007">
    <property type="entry name" value="Argininosuccinate synthase"/>
    <property type="match status" value="1"/>
</dbReference>
<dbReference type="EMBL" id="KQ242002">
    <property type="protein sequence ID" value="KNC81732.1"/>
    <property type="molecule type" value="Genomic_DNA"/>
</dbReference>
<feature type="domain" description="Arginosuccinate synthase C-terminal" evidence="11">
    <location>
        <begin position="210"/>
        <end position="427"/>
    </location>
</feature>
<dbReference type="NCBIfam" id="NF001770">
    <property type="entry name" value="PRK00509.1"/>
    <property type="match status" value="1"/>
</dbReference>
<dbReference type="InterPro" id="IPR023434">
    <property type="entry name" value="Arginosuc_synth_type_1_subfam"/>
</dbReference>
<proteinExistence type="inferred from homology"/>
<evidence type="ECO:0000256" key="2">
    <source>
        <dbReference type="ARBA" id="ARBA00011881"/>
    </source>
</evidence>
<evidence type="ECO:0000259" key="10">
    <source>
        <dbReference type="Pfam" id="PF00764"/>
    </source>
</evidence>
<dbReference type="STRING" id="667725.A0A0L0FY34"/>
<dbReference type="InterPro" id="IPR048268">
    <property type="entry name" value="Arginosuc_syn_C"/>
</dbReference>
<dbReference type="FunFam" id="3.40.50.620:FF:000019">
    <property type="entry name" value="Argininosuccinate synthase"/>
    <property type="match status" value="1"/>
</dbReference>
<dbReference type="UniPathway" id="UPA00068">
    <property type="reaction ID" value="UER00113"/>
</dbReference>
<dbReference type="EC" id="6.3.4.5" evidence="3"/>
<dbReference type="GO" id="GO:0004055">
    <property type="term" value="F:argininosuccinate synthase activity"/>
    <property type="evidence" value="ECO:0007669"/>
    <property type="project" value="UniProtKB-EC"/>
</dbReference>
<reference evidence="12 13" key="1">
    <citation type="submission" date="2011-02" db="EMBL/GenBank/DDBJ databases">
        <title>The Genome Sequence of Sphaeroforma arctica JP610.</title>
        <authorList>
            <consortium name="The Broad Institute Genome Sequencing Platform"/>
            <person name="Russ C."/>
            <person name="Cuomo C."/>
            <person name="Young S.K."/>
            <person name="Zeng Q."/>
            <person name="Gargeya S."/>
            <person name="Alvarado L."/>
            <person name="Berlin A."/>
            <person name="Chapman S.B."/>
            <person name="Chen Z."/>
            <person name="Freedman E."/>
            <person name="Gellesch M."/>
            <person name="Goldberg J."/>
            <person name="Griggs A."/>
            <person name="Gujja S."/>
            <person name="Heilman E."/>
            <person name="Heiman D."/>
            <person name="Howarth C."/>
            <person name="Mehta T."/>
            <person name="Neiman D."/>
            <person name="Pearson M."/>
            <person name="Roberts A."/>
            <person name="Saif S."/>
            <person name="Shea T."/>
            <person name="Shenoy N."/>
            <person name="Sisk P."/>
            <person name="Stolte C."/>
            <person name="Sykes S."/>
            <person name="White J."/>
            <person name="Yandava C."/>
            <person name="Burger G."/>
            <person name="Gray M.W."/>
            <person name="Holland P.W.H."/>
            <person name="King N."/>
            <person name="Lang F.B.F."/>
            <person name="Roger A.J."/>
            <person name="Ruiz-Trillo I."/>
            <person name="Haas B."/>
            <person name="Nusbaum C."/>
            <person name="Birren B."/>
        </authorList>
    </citation>
    <scope>NUCLEOTIDE SEQUENCE [LARGE SCALE GENOMIC DNA]</scope>
    <source>
        <strain evidence="12 13">JP610</strain>
    </source>
</reference>
<evidence type="ECO:0000256" key="6">
    <source>
        <dbReference type="ARBA" id="ARBA00022605"/>
    </source>
</evidence>
<dbReference type="Pfam" id="PF00764">
    <property type="entry name" value="Arginosuc_synth"/>
    <property type="match status" value="1"/>
</dbReference>
<accession>A0A0L0FY34</accession>
<dbReference type="GO" id="GO:0005737">
    <property type="term" value="C:cytoplasm"/>
    <property type="evidence" value="ECO:0007669"/>
    <property type="project" value="TreeGrafter"/>
</dbReference>
<name>A0A0L0FY34_9EUKA</name>
<dbReference type="PROSITE" id="PS00565">
    <property type="entry name" value="ARGININOSUCCIN_SYN_2"/>
    <property type="match status" value="1"/>
</dbReference>
<dbReference type="SUPFAM" id="SSF69864">
    <property type="entry name" value="Argininosuccinate synthetase, C-terminal domain"/>
    <property type="match status" value="1"/>
</dbReference>
<dbReference type="HAMAP" id="MF_00005">
    <property type="entry name" value="Arg_succ_synth_type1"/>
    <property type="match status" value="1"/>
</dbReference>
<dbReference type="InterPro" id="IPR014729">
    <property type="entry name" value="Rossmann-like_a/b/a_fold"/>
</dbReference>
<dbReference type="GO" id="GO:0000053">
    <property type="term" value="P:argininosuccinate metabolic process"/>
    <property type="evidence" value="ECO:0007669"/>
    <property type="project" value="TreeGrafter"/>
</dbReference>
<comment type="pathway">
    <text evidence="1">Amino-acid biosynthesis; L-arginine biosynthesis; L-arginine from L-ornithine and carbamoyl phosphate: step 2/3.</text>
</comment>
<dbReference type="GeneID" id="25906459"/>
<evidence type="ECO:0000256" key="3">
    <source>
        <dbReference type="ARBA" id="ARBA00012286"/>
    </source>
</evidence>
<gene>
    <name evidence="12" type="ORF">SARC_05955</name>
</gene>
<keyword evidence="8" id="KW-0067">ATP-binding</keyword>
<dbReference type="RefSeq" id="XP_014155634.1">
    <property type="nucleotide sequence ID" value="XM_014300159.1"/>
</dbReference>
<dbReference type="PROSITE" id="PS00564">
    <property type="entry name" value="ARGININOSUCCIN_SYN_1"/>
    <property type="match status" value="1"/>
</dbReference>
<evidence type="ECO:0000259" key="11">
    <source>
        <dbReference type="Pfam" id="PF20979"/>
    </source>
</evidence>
<evidence type="ECO:0000256" key="7">
    <source>
        <dbReference type="ARBA" id="ARBA00022741"/>
    </source>
</evidence>
<dbReference type="Gene3D" id="3.90.1260.10">
    <property type="entry name" value="Argininosuccinate synthetase, chain A, domain 2"/>
    <property type="match status" value="1"/>
</dbReference>
<dbReference type="PANTHER" id="PTHR11587:SF2">
    <property type="entry name" value="ARGININOSUCCINATE SYNTHASE"/>
    <property type="match status" value="1"/>
</dbReference>
<dbReference type="eggNOG" id="KOG1706">
    <property type="taxonomic scope" value="Eukaryota"/>
</dbReference>
<keyword evidence="4" id="KW-0055">Arginine biosynthesis</keyword>
<dbReference type="Proteomes" id="UP000054560">
    <property type="component" value="Unassembled WGS sequence"/>
</dbReference>
<dbReference type="Gene3D" id="1.20.5.470">
    <property type="entry name" value="Single helix bin"/>
    <property type="match status" value="1"/>
</dbReference>
<evidence type="ECO:0000256" key="5">
    <source>
        <dbReference type="ARBA" id="ARBA00022598"/>
    </source>
</evidence>
<evidence type="ECO:0000256" key="8">
    <source>
        <dbReference type="ARBA" id="ARBA00022840"/>
    </source>
</evidence>
<dbReference type="OrthoDB" id="1688907at2759"/>
<dbReference type="CDD" id="cd01999">
    <property type="entry name" value="ASS"/>
    <property type="match status" value="1"/>
</dbReference>
<dbReference type="GO" id="GO:0000050">
    <property type="term" value="P:urea cycle"/>
    <property type="evidence" value="ECO:0007669"/>
    <property type="project" value="TreeGrafter"/>
</dbReference>
<evidence type="ECO:0000313" key="13">
    <source>
        <dbReference type="Proteomes" id="UP000054560"/>
    </source>
</evidence>
<dbReference type="GO" id="GO:0006526">
    <property type="term" value="P:L-arginine biosynthetic process"/>
    <property type="evidence" value="ECO:0007669"/>
    <property type="project" value="UniProtKB-UniPathway"/>
</dbReference>
<dbReference type="InterPro" id="IPR024074">
    <property type="entry name" value="AS_cat/multimer_dom_body"/>
</dbReference>
<keyword evidence="7" id="KW-0547">Nucleotide-binding</keyword>
<organism evidence="12 13">
    <name type="scientific">Sphaeroforma arctica JP610</name>
    <dbReference type="NCBI Taxonomy" id="667725"/>
    <lineage>
        <taxon>Eukaryota</taxon>
        <taxon>Ichthyosporea</taxon>
        <taxon>Ichthyophonida</taxon>
        <taxon>Sphaeroforma</taxon>
    </lineage>
</organism>
<dbReference type="PANTHER" id="PTHR11587">
    <property type="entry name" value="ARGININOSUCCINATE SYNTHASE"/>
    <property type="match status" value="1"/>
</dbReference>
<dbReference type="Gene3D" id="3.40.50.620">
    <property type="entry name" value="HUPs"/>
    <property type="match status" value="1"/>
</dbReference>
<protein>
    <recommendedName>
        <fullName evidence="3">argininosuccinate synthase</fullName>
        <ecNumber evidence="3">6.3.4.5</ecNumber>
    </recommendedName>
    <alternativeName>
        <fullName evidence="9">Citrulline--aspartate ligase</fullName>
    </alternativeName>
</protein>
<dbReference type="Pfam" id="PF20979">
    <property type="entry name" value="Arginosuc_syn_C"/>
    <property type="match status" value="1"/>
</dbReference>
<comment type="subunit">
    <text evidence="2">Homotetramer.</text>
</comment>
<keyword evidence="13" id="KW-1185">Reference proteome</keyword>
<evidence type="ECO:0000256" key="1">
    <source>
        <dbReference type="ARBA" id="ARBA00004967"/>
    </source>
</evidence>
<dbReference type="SUPFAM" id="SSF52402">
    <property type="entry name" value="Adenine nucleotide alpha hydrolases-like"/>
    <property type="match status" value="1"/>
</dbReference>
<feature type="domain" description="Arginosuccinate synthase-like N-terminal" evidence="10">
    <location>
        <begin position="41"/>
        <end position="201"/>
    </location>
</feature>
<dbReference type="InterPro" id="IPR018223">
    <property type="entry name" value="Arginosuc_synth_CS"/>
</dbReference>